<feature type="region of interest" description="Disordered" evidence="1">
    <location>
        <begin position="100"/>
        <end position="130"/>
    </location>
</feature>
<feature type="region of interest" description="Disordered" evidence="1">
    <location>
        <begin position="201"/>
        <end position="264"/>
    </location>
</feature>
<accession>A0AA88AE99</accession>
<dbReference type="EMBL" id="BTGU01000038">
    <property type="protein sequence ID" value="GMN51542.1"/>
    <property type="molecule type" value="Genomic_DNA"/>
</dbReference>
<sequence length="572" mass="63507">MVQTRSHTTRLPEHGVLVPYRSCEPKRKVKLSKAGEIKRRRVTVVDTYDDPTYDANSNMPINNAEPSQHKWCIFTIMYGPIQGQSSIHFTLLTCDPFENAADSKGPGQNGEREIEADPTDDGEPINGSPSINKCQVATSSVWHPEFAEGFFLFRSELLQSLSSIRHPSDMTAKKFTILEKQMGILTHLAYLMRTDMAGEKQDEVAAGEHKGAPEEVFPTKVSQSLITKKGQSSDAQKTPTEEAVDEASPLDYKQSDEARPKTSENKRVCMMRTVVKMEQGKRFSGNFLKGVWSRKVNKNLKGSPQTPKQLLTWRQGRHDVLDDNALLSPIFSNINLMDEPPSKTVSCFPENEVDNRTKFHNTELPGLENNNALHVDSSHNDHYLHVEVEDSGIRGQKGAIENMSTSSADVGVAETWSSKHLPHERVIANKKELSPEDSSTDRSYVLDLDTLEVEGGSSIRGRQGHVESSGEGNIIAKGLELAAIAEPLSSSRYHEMSSSIENDTVAENREAATPVTIDLTTEENETESTRTFCGGEFTGSEIGARIRRLQRVIGGVKRAKYSLSFLCQEETI</sequence>
<comment type="caution">
    <text evidence="2">The sequence shown here is derived from an EMBL/GenBank/DDBJ whole genome shotgun (WGS) entry which is preliminary data.</text>
</comment>
<keyword evidence="3" id="KW-1185">Reference proteome</keyword>
<reference evidence="2" key="1">
    <citation type="submission" date="2023-07" db="EMBL/GenBank/DDBJ databases">
        <title>draft genome sequence of fig (Ficus carica).</title>
        <authorList>
            <person name="Takahashi T."/>
            <person name="Nishimura K."/>
        </authorList>
    </citation>
    <scope>NUCLEOTIDE SEQUENCE</scope>
</reference>
<proteinExistence type="predicted"/>
<dbReference type="Proteomes" id="UP001187192">
    <property type="component" value="Unassembled WGS sequence"/>
</dbReference>
<organism evidence="2 3">
    <name type="scientific">Ficus carica</name>
    <name type="common">Common fig</name>
    <dbReference type="NCBI Taxonomy" id="3494"/>
    <lineage>
        <taxon>Eukaryota</taxon>
        <taxon>Viridiplantae</taxon>
        <taxon>Streptophyta</taxon>
        <taxon>Embryophyta</taxon>
        <taxon>Tracheophyta</taxon>
        <taxon>Spermatophyta</taxon>
        <taxon>Magnoliopsida</taxon>
        <taxon>eudicotyledons</taxon>
        <taxon>Gunneridae</taxon>
        <taxon>Pentapetalae</taxon>
        <taxon>rosids</taxon>
        <taxon>fabids</taxon>
        <taxon>Rosales</taxon>
        <taxon>Moraceae</taxon>
        <taxon>Ficeae</taxon>
        <taxon>Ficus</taxon>
    </lineage>
</organism>
<name>A0AA88AE99_FICCA</name>
<evidence type="ECO:0000313" key="3">
    <source>
        <dbReference type="Proteomes" id="UP001187192"/>
    </source>
</evidence>
<feature type="compositionally biased region" description="Basic and acidic residues" evidence="1">
    <location>
        <begin position="253"/>
        <end position="264"/>
    </location>
</feature>
<protein>
    <submittedName>
        <fullName evidence="2">Uncharacterized protein</fullName>
    </submittedName>
</protein>
<evidence type="ECO:0000256" key="1">
    <source>
        <dbReference type="SAM" id="MobiDB-lite"/>
    </source>
</evidence>
<evidence type="ECO:0000313" key="2">
    <source>
        <dbReference type="EMBL" id="GMN51542.1"/>
    </source>
</evidence>
<feature type="compositionally biased region" description="Basic and acidic residues" evidence="1">
    <location>
        <begin position="201"/>
        <end position="213"/>
    </location>
</feature>
<dbReference type="AlphaFoldDB" id="A0AA88AE99"/>
<gene>
    <name evidence="2" type="ORF">TIFTF001_020698</name>
</gene>
<feature type="compositionally biased region" description="Polar residues" evidence="1">
    <location>
        <begin position="220"/>
        <end position="238"/>
    </location>
</feature>